<dbReference type="Proteomes" id="UP000002624">
    <property type="component" value="Unassembled WGS sequence"/>
</dbReference>
<proteinExistence type="predicted"/>
<reference evidence="2" key="1">
    <citation type="submission" date="2009-05" db="EMBL/GenBank/DDBJ databases">
        <title>The genome sequence of Ajellomyces capsulatus strain H143.</title>
        <authorList>
            <person name="Champion M."/>
            <person name="Cuomo C.A."/>
            <person name="Ma L.-J."/>
            <person name="Henn M.R."/>
            <person name="Sil A."/>
            <person name="Goldman B."/>
            <person name="Young S.K."/>
            <person name="Kodira C.D."/>
            <person name="Zeng Q."/>
            <person name="Koehrsen M."/>
            <person name="Alvarado L."/>
            <person name="Berlin A.M."/>
            <person name="Borenstein D."/>
            <person name="Chen Z."/>
            <person name="Engels R."/>
            <person name="Freedman E."/>
            <person name="Gellesch M."/>
            <person name="Goldberg J."/>
            <person name="Griggs A."/>
            <person name="Gujja S."/>
            <person name="Heiman D.I."/>
            <person name="Hepburn T.A."/>
            <person name="Howarth C."/>
            <person name="Jen D."/>
            <person name="Larson L."/>
            <person name="Lewis B."/>
            <person name="Mehta T."/>
            <person name="Park D."/>
            <person name="Pearson M."/>
            <person name="Roberts A."/>
            <person name="Saif S."/>
            <person name="Shea T.D."/>
            <person name="Shenoy N."/>
            <person name="Sisk P."/>
            <person name="Stolte C."/>
            <person name="Sykes S."/>
            <person name="Walk T."/>
            <person name="White J."/>
            <person name="Yandava C."/>
            <person name="Klein B."/>
            <person name="McEwen J.G."/>
            <person name="Puccia R."/>
            <person name="Goldman G.H."/>
            <person name="Felipe M.S."/>
            <person name="Nino-Vega G."/>
            <person name="San-Blas G."/>
            <person name="Taylor J.W."/>
            <person name="Mendoza L."/>
            <person name="Galagan J.E."/>
            <person name="Nusbaum C."/>
            <person name="Birren B.W."/>
        </authorList>
    </citation>
    <scope>NUCLEOTIDE SEQUENCE [LARGE SCALE GENOMIC DNA]</scope>
    <source>
        <strain evidence="2">H143</strain>
    </source>
</reference>
<evidence type="ECO:0000313" key="1">
    <source>
        <dbReference type="EMBL" id="EER36580.1"/>
    </source>
</evidence>
<name>C6HSQ5_AJECH</name>
<dbReference type="HOGENOM" id="CLU_1668895_0_0_1"/>
<accession>C6HSQ5</accession>
<dbReference type="AlphaFoldDB" id="C6HSQ5"/>
<dbReference type="EMBL" id="GG692439">
    <property type="protein sequence ID" value="EER36580.1"/>
    <property type="molecule type" value="Genomic_DNA"/>
</dbReference>
<sequence>MPRSRYGNISKVLMRQKAAAEPFNIPSLCGLDVVLCFETSDKIACYVAEGEVSLEGERIFEQLRGFHSPMIPRRQKALIDAIMHKKYVCIKSMCQGKPFATTVPCRMEWKIGQRQKQEAYNVESGSAMAIDFSTALICRSVSRVYSRLLAIPEINQDH</sequence>
<dbReference type="VEuPathDB" id="FungiDB:HCDG_09236"/>
<organism evidence="1 2">
    <name type="scientific">Ajellomyces capsulatus (strain H143)</name>
    <name type="common">Darling's disease fungus</name>
    <name type="synonym">Histoplasma capsulatum</name>
    <dbReference type="NCBI Taxonomy" id="544712"/>
    <lineage>
        <taxon>Eukaryota</taxon>
        <taxon>Fungi</taxon>
        <taxon>Dikarya</taxon>
        <taxon>Ascomycota</taxon>
        <taxon>Pezizomycotina</taxon>
        <taxon>Eurotiomycetes</taxon>
        <taxon>Eurotiomycetidae</taxon>
        <taxon>Onygenales</taxon>
        <taxon>Ajellomycetaceae</taxon>
        <taxon>Histoplasma</taxon>
    </lineage>
</organism>
<protein>
    <submittedName>
        <fullName evidence="1">Uncharacterized protein</fullName>
    </submittedName>
</protein>
<gene>
    <name evidence="1" type="ORF">HCDG_09236</name>
</gene>
<evidence type="ECO:0000313" key="2">
    <source>
        <dbReference type="Proteomes" id="UP000002624"/>
    </source>
</evidence>